<name>A0A542EIM7_9MICO</name>
<comment type="caution">
    <text evidence="1">The sequence shown here is derived from an EMBL/GenBank/DDBJ whole genome shotgun (WGS) entry which is preliminary data.</text>
</comment>
<sequence length="36" mass="4116">MAVYLEAEAGSRDVRPIRVREIVATFALQPRIEMAR</sequence>
<evidence type="ECO:0000313" key="2">
    <source>
        <dbReference type="Proteomes" id="UP000320806"/>
    </source>
</evidence>
<dbReference type="Proteomes" id="UP000320806">
    <property type="component" value="Unassembled WGS sequence"/>
</dbReference>
<organism evidence="1 2">
    <name type="scientific">Yimella lutea</name>
    <dbReference type="NCBI Taxonomy" id="587872"/>
    <lineage>
        <taxon>Bacteria</taxon>
        <taxon>Bacillati</taxon>
        <taxon>Actinomycetota</taxon>
        <taxon>Actinomycetes</taxon>
        <taxon>Micrococcales</taxon>
        <taxon>Dermacoccaceae</taxon>
        <taxon>Yimella</taxon>
    </lineage>
</organism>
<accession>A0A542EIM7</accession>
<dbReference type="AlphaFoldDB" id="A0A542EIM7"/>
<keyword evidence="2" id="KW-1185">Reference proteome</keyword>
<evidence type="ECO:0000313" key="1">
    <source>
        <dbReference type="EMBL" id="TQJ15144.1"/>
    </source>
</evidence>
<gene>
    <name evidence="1" type="ORF">FB459_2673</name>
</gene>
<protein>
    <submittedName>
        <fullName evidence="1">Uncharacterized protein</fullName>
    </submittedName>
</protein>
<reference evidence="1 2" key="1">
    <citation type="submission" date="2019-06" db="EMBL/GenBank/DDBJ databases">
        <title>Sequencing the genomes of 1000 actinobacteria strains.</title>
        <authorList>
            <person name="Klenk H.-P."/>
        </authorList>
    </citation>
    <scope>NUCLEOTIDE SEQUENCE [LARGE SCALE GENOMIC DNA]</scope>
    <source>
        <strain evidence="1 2">DSM 19828</strain>
    </source>
</reference>
<proteinExistence type="predicted"/>
<dbReference type="EMBL" id="VFMO01000001">
    <property type="protein sequence ID" value="TQJ15144.1"/>
    <property type="molecule type" value="Genomic_DNA"/>
</dbReference>